<dbReference type="InterPro" id="IPR006091">
    <property type="entry name" value="Acyl-CoA_Oxase/DH_mid-dom"/>
</dbReference>
<evidence type="ECO:0000259" key="8">
    <source>
        <dbReference type="Pfam" id="PF02771"/>
    </source>
</evidence>
<protein>
    <submittedName>
        <fullName evidence="10">Acyl-CoA dehydrogenase family protein</fullName>
    </submittedName>
</protein>
<feature type="domain" description="Acyl-CoA oxidase/dehydrogenase middle" evidence="7">
    <location>
        <begin position="146"/>
        <end position="239"/>
    </location>
</feature>
<dbReference type="Gene3D" id="1.10.540.10">
    <property type="entry name" value="Acyl-CoA dehydrogenase/oxidase, N-terminal domain"/>
    <property type="match status" value="1"/>
</dbReference>
<evidence type="ECO:0000259" key="7">
    <source>
        <dbReference type="Pfam" id="PF02770"/>
    </source>
</evidence>
<name>A0ABU8HCN7_9BACI</name>
<gene>
    <name evidence="10" type="ORF">WAK64_07630</name>
</gene>
<dbReference type="EMBL" id="JBBAXC010000005">
    <property type="protein sequence ID" value="MEI5906927.1"/>
    <property type="molecule type" value="Genomic_DNA"/>
</dbReference>
<dbReference type="InterPro" id="IPR049426">
    <property type="entry name" value="Acyl-CoA-dh-like_C"/>
</dbReference>
<keyword evidence="11" id="KW-1185">Reference proteome</keyword>
<feature type="domain" description="Acyl-CoA dehydrogenase-like C-terminal" evidence="9">
    <location>
        <begin position="459"/>
        <end position="558"/>
    </location>
</feature>
<evidence type="ECO:0000259" key="6">
    <source>
        <dbReference type="Pfam" id="PF00441"/>
    </source>
</evidence>
<comment type="cofactor">
    <cofactor evidence="1 5">
        <name>FAD</name>
        <dbReference type="ChEBI" id="CHEBI:57692"/>
    </cofactor>
</comment>
<dbReference type="InterPro" id="IPR009100">
    <property type="entry name" value="AcylCoA_DH/oxidase_NM_dom_sf"/>
</dbReference>
<organism evidence="10 11">
    <name type="scientific">Bacillus spongiae</name>
    <dbReference type="NCBI Taxonomy" id="2683610"/>
    <lineage>
        <taxon>Bacteria</taxon>
        <taxon>Bacillati</taxon>
        <taxon>Bacillota</taxon>
        <taxon>Bacilli</taxon>
        <taxon>Bacillales</taxon>
        <taxon>Bacillaceae</taxon>
        <taxon>Bacillus</taxon>
    </lineage>
</organism>
<evidence type="ECO:0000256" key="3">
    <source>
        <dbReference type="ARBA" id="ARBA00022630"/>
    </source>
</evidence>
<dbReference type="PROSITE" id="PS00072">
    <property type="entry name" value="ACYL_COA_DH_1"/>
    <property type="match status" value="1"/>
</dbReference>
<evidence type="ECO:0000313" key="10">
    <source>
        <dbReference type="EMBL" id="MEI5906927.1"/>
    </source>
</evidence>
<dbReference type="Proteomes" id="UP001312865">
    <property type="component" value="Unassembled WGS sequence"/>
</dbReference>
<keyword evidence="5" id="KW-0560">Oxidoreductase</keyword>
<dbReference type="InterPro" id="IPR013786">
    <property type="entry name" value="AcylCoA_DH/ox_N"/>
</dbReference>
<proteinExistence type="inferred from homology"/>
<feature type="domain" description="Acyl-CoA dehydrogenase/oxidase C-terminal" evidence="6">
    <location>
        <begin position="251"/>
        <end position="415"/>
    </location>
</feature>
<keyword evidence="4 5" id="KW-0274">FAD</keyword>
<dbReference type="InterPro" id="IPR009075">
    <property type="entry name" value="AcylCo_DH/oxidase_C"/>
</dbReference>
<feature type="domain" description="Acyl-CoA dehydrogenase/oxidase N-terminal" evidence="8">
    <location>
        <begin position="30"/>
        <end position="142"/>
    </location>
</feature>
<dbReference type="Pfam" id="PF00441">
    <property type="entry name" value="Acyl-CoA_dh_1"/>
    <property type="match status" value="1"/>
</dbReference>
<sequence length="591" mass="66294">MEKTNERKQGAHFLFSSLSLESLFTPEDFTDEHKMIASTARKFVEKEVIPLKERIENQDFEIVQTLLKKAGDIGLLAHSIPQKYGGLGLDKVSKGIVGEMVGQSSGYGVAHSNHTCIATLPITYFGTEQQKEKYLPKMASGEYIGAYCLTEPNAGSDALAAETTAKLNDSGTHYLLNGTKIYITNASFSQTFIVYAKIDAKHFTAFIIEKDFRGLSFGPEEKKMGIKGSSTRTVFFENCEVPVENVLGEIGKGHVIALNVLNLGRFNLGSACMGGAKAGYKKTIHYIQERKQFGSPIGNFPASKEKMAKMAARIYATESLQYRTAHLLESALGNINDSHDQTLIGKSLSEYATECAVCKVYSSETLDYVADEALQLHGGAGFIKDYGIEQMYRDSRINRIFEGTNEINRLLIPTHLLRKGLKGEIQLHRYILEAKHQLEKSYSSDDGVFAKERNAIELIRRMFLICTGLAFEKYGEALIREQEILMKLADIAIELYASESTVYRTYKSIVQSGTDASTLKVDLTHTLLEEAVTNVEKWSRWLIHALADGDQKEQLISITSKMFSHYTFYNHTILRNRRIADEQYKIKQFHC</sequence>
<evidence type="ECO:0000259" key="9">
    <source>
        <dbReference type="Pfam" id="PF21263"/>
    </source>
</evidence>
<accession>A0ABU8HCN7</accession>
<evidence type="ECO:0000313" key="11">
    <source>
        <dbReference type="Proteomes" id="UP001312865"/>
    </source>
</evidence>
<dbReference type="Gene3D" id="2.40.110.10">
    <property type="entry name" value="Butyryl-CoA Dehydrogenase, subunit A, domain 2"/>
    <property type="match status" value="1"/>
</dbReference>
<dbReference type="PANTHER" id="PTHR43884:SF12">
    <property type="entry name" value="ISOVALERYL-COA DEHYDROGENASE, MITOCHONDRIAL-RELATED"/>
    <property type="match status" value="1"/>
</dbReference>
<dbReference type="SUPFAM" id="SSF47203">
    <property type="entry name" value="Acyl-CoA dehydrogenase C-terminal domain-like"/>
    <property type="match status" value="1"/>
</dbReference>
<dbReference type="Pfam" id="PF02770">
    <property type="entry name" value="Acyl-CoA_dh_M"/>
    <property type="match status" value="1"/>
</dbReference>
<dbReference type="RefSeq" id="WP_336586369.1">
    <property type="nucleotide sequence ID" value="NZ_JBBAXC010000005.1"/>
</dbReference>
<reference evidence="10 11" key="1">
    <citation type="journal article" date="2018" name="J. Microbiol.">
        <title>Bacillus spongiae sp. nov., isolated from sponge of Jeju Island.</title>
        <authorList>
            <person name="Lee G.E."/>
            <person name="Im W.T."/>
            <person name="Park J.S."/>
        </authorList>
    </citation>
    <scope>NUCLEOTIDE SEQUENCE [LARGE SCALE GENOMIC DNA]</scope>
    <source>
        <strain evidence="10 11">135PIL107-10</strain>
    </source>
</reference>
<dbReference type="Pfam" id="PF02771">
    <property type="entry name" value="Acyl-CoA_dh_N"/>
    <property type="match status" value="1"/>
</dbReference>
<dbReference type="Gene3D" id="1.20.140.10">
    <property type="entry name" value="Butyryl-CoA Dehydrogenase, subunit A, domain 3"/>
    <property type="match status" value="2"/>
</dbReference>
<dbReference type="SUPFAM" id="SSF56645">
    <property type="entry name" value="Acyl-CoA dehydrogenase NM domain-like"/>
    <property type="match status" value="1"/>
</dbReference>
<dbReference type="InterPro" id="IPR036250">
    <property type="entry name" value="AcylCo_DH-like_C"/>
</dbReference>
<keyword evidence="3 5" id="KW-0285">Flavoprotein</keyword>
<dbReference type="InterPro" id="IPR046373">
    <property type="entry name" value="Acyl-CoA_Oxase/DH_mid-dom_sf"/>
</dbReference>
<evidence type="ECO:0000256" key="2">
    <source>
        <dbReference type="ARBA" id="ARBA00009347"/>
    </source>
</evidence>
<dbReference type="InterPro" id="IPR037069">
    <property type="entry name" value="AcylCoA_DH/ox_N_sf"/>
</dbReference>
<dbReference type="Pfam" id="PF21263">
    <property type="entry name" value="Acyl-CoA-dh_C"/>
    <property type="match status" value="1"/>
</dbReference>
<dbReference type="PANTHER" id="PTHR43884">
    <property type="entry name" value="ACYL-COA DEHYDROGENASE"/>
    <property type="match status" value="1"/>
</dbReference>
<evidence type="ECO:0000256" key="4">
    <source>
        <dbReference type="ARBA" id="ARBA00022827"/>
    </source>
</evidence>
<dbReference type="InterPro" id="IPR006089">
    <property type="entry name" value="Acyl-CoA_DH_CS"/>
</dbReference>
<comment type="caution">
    <text evidence="10">The sequence shown here is derived from an EMBL/GenBank/DDBJ whole genome shotgun (WGS) entry which is preliminary data.</text>
</comment>
<evidence type="ECO:0000256" key="1">
    <source>
        <dbReference type="ARBA" id="ARBA00001974"/>
    </source>
</evidence>
<evidence type="ECO:0000256" key="5">
    <source>
        <dbReference type="RuleBase" id="RU362125"/>
    </source>
</evidence>
<comment type="similarity">
    <text evidence="2 5">Belongs to the acyl-CoA dehydrogenase family.</text>
</comment>